<name>A0A4Z0VA68_9BACT</name>
<feature type="region of interest" description="Disordered" evidence="1">
    <location>
        <begin position="195"/>
        <end position="214"/>
    </location>
</feature>
<dbReference type="RefSeq" id="WP_135471401.1">
    <property type="nucleotide sequence ID" value="NZ_CASJDB010000026.1"/>
</dbReference>
<dbReference type="GO" id="GO:0004040">
    <property type="term" value="F:amidase activity"/>
    <property type="evidence" value="ECO:0007669"/>
    <property type="project" value="InterPro"/>
</dbReference>
<evidence type="ECO:0000256" key="1">
    <source>
        <dbReference type="SAM" id="MobiDB-lite"/>
    </source>
</evidence>
<dbReference type="Pfam" id="PF01832">
    <property type="entry name" value="Glucosaminidase"/>
    <property type="match status" value="1"/>
</dbReference>
<keyword evidence="5" id="KW-1185">Reference proteome</keyword>
<proteinExistence type="predicted"/>
<dbReference type="EMBL" id="SJSA01000001">
    <property type="protein sequence ID" value="TGG40388.1"/>
    <property type="molecule type" value="Genomic_DNA"/>
</dbReference>
<evidence type="ECO:0000256" key="2">
    <source>
        <dbReference type="SAM" id="SignalP"/>
    </source>
</evidence>
<feature type="chain" id="PRO_5021209487" description="Mannosyl-glycoprotein endo-beta-N-acetylglucosamidase-like domain-containing protein" evidence="2">
    <location>
        <begin position="22"/>
        <end position="214"/>
    </location>
</feature>
<protein>
    <recommendedName>
        <fullName evidence="3">Mannosyl-glycoprotein endo-beta-N-acetylglucosamidase-like domain-containing protein</fullName>
    </recommendedName>
</protein>
<evidence type="ECO:0000313" key="4">
    <source>
        <dbReference type="EMBL" id="TGG40388.1"/>
    </source>
</evidence>
<organism evidence="4 5">
    <name type="scientific">Duncaniella freteri</name>
    <dbReference type="NCBI Taxonomy" id="2530391"/>
    <lineage>
        <taxon>Bacteria</taxon>
        <taxon>Pseudomonadati</taxon>
        <taxon>Bacteroidota</taxon>
        <taxon>Bacteroidia</taxon>
        <taxon>Bacteroidales</taxon>
        <taxon>Muribaculaceae</taxon>
        <taxon>Duncaniella</taxon>
    </lineage>
</organism>
<sequence length="214" mass="24062">MATPRQLTFLSLLAATALSIAGSTPIRGIQEADAELMYRYVASRNPDFPREIAQAFYDIGELYGIRGDIAICQAIIETGWFRFDNGTAVRPSAHNYCGLGVRKRGEHGCSFRSVREGVTAMIQHLYAYSCREPLPLGEDLLDPRFCYVSRGSASSWEALSGRWAMNSHYGMQIIDIFNKMLSHPYDPLTAETLKKNSEQPMPDEETMLDKSFFE</sequence>
<dbReference type="InterPro" id="IPR002901">
    <property type="entry name" value="MGlyc_endo_b_GlcNAc-like_dom"/>
</dbReference>
<gene>
    <name evidence="4" type="ORF">EZ315_06710</name>
</gene>
<evidence type="ECO:0000313" key="5">
    <source>
        <dbReference type="Proteomes" id="UP000297635"/>
    </source>
</evidence>
<dbReference type="Proteomes" id="UP000297635">
    <property type="component" value="Unassembled WGS sequence"/>
</dbReference>
<accession>A0A4Z0VA68</accession>
<dbReference type="GeneID" id="82149478"/>
<keyword evidence="2" id="KW-0732">Signal</keyword>
<evidence type="ECO:0000259" key="3">
    <source>
        <dbReference type="Pfam" id="PF01832"/>
    </source>
</evidence>
<dbReference type="AlphaFoldDB" id="A0A4Z0VA68"/>
<feature type="signal peptide" evidence="2">
    <location>
        <begin position="1"/>
        <end position="21"/>
    </location>
</feature>
<reference evidence="4 5" key="1">
    <citation type="submission" date="2019-02" db="EMBL/GenBank/DDBJ databases">
        <title>Isolation and identification of novel species under the genus Muribaculum.</title>
        <authorList>
            <person name="Miyake S."/>
            <person name="Ding Y."/>
            <person name="Low A."/>
            <person name="Soh M."/>
            <person name="Seedorf H."/>
        </authorList>
    </citation>
    <scope>NUCLEOTIDE SEQUENCE [LARGE SCALE GENOMIC DNA]</scope>
    <source>
        <strain evidence="4 5">TLL-A3</strain>
    </source>
</reference>
<feature type="domain" description="Mannosyl-glycoprotein endo-beta-N-acetylglucosamidase-like" evidence="3">
    <location>
        <begin position="54"/>
        <end position="180"/>
    </location>
</feature>
<comment type="caution">
    <text evidence="4">The sequence shown here is derived from an EMBL/GenBank/DDBJ whole genome shotgun (WGS) entry which is preliminary data.</text>
</comment>
<dbReference type="Gene3D" id="1.10.530.10">
    <property type="match status" value="1"/>
</dbReference>